<keyword evidence="2" id="KW-1185">Reference proteome</keyword>
<dbReference type="InterPro" id="IPR046214">
    <property type="entry name" value="DUF6247"/>
</dbReference>
<dbReference type="AlphaFoldDB" id="A0A3A4AWK2"/>
<comment type="caution">
    <text evidence="1">The sequence shown here is derived from an EMBL/GenBank/DDBJ whole genome shotgun (WGS) entry which is preliminary data.</text>
</comment>
<dbReference type="OrthoDB" id="3533046at2"/>
<dbReference type="Proteomes" id="UP000265768">
    <property type="component" value="Unassembled WGS sequence"/>
</dbReference>
<reference evidence="1 2" key="1">
    <citation type="submission" date="2018-09" db="EMBL/GenBank/DDBJ databases">
        <title>YIM 75507 draft genome.</title>
        <authorList>
            <person name="Tang S."/>
            <person name="Feng Y."/>
        </authorList>
    </citation>
    <scope>NUCLEOTIDE SEQUENCE [LARGE SCALE GENOMIC DNA]</scope>
    <source>
        <strain evidence="1 2">YIM 75507</strain>
    </source>
</reference>
<dbReference type="EMBL" id="QZEY01000002">
    <property type="protein sequence ID" value="RJL34650.1"/>
    <property type="molecule type" value="Genomic_DNA"/>
</dbReference>
<evidence type="ECO:0000313" key="2">
    <source>
        <dbReference type="Proteomes" id="UP000265768"/>
    </source>
</evidence>
<proteinExistence type="predicted"/>
<organism evidence="1 2">
    <name type="scientific">Bailinhaonella thermotolerans</name>
    <dbReference type="NCBI Taxonomy" id="1070861"/>
    <lineage>
        <taxon>Bacteria</taxon>
        <taxon>Bacillati</taxon>
        <taxon>Actinomycetota</taxon>
        <taxon>Actinomycetes</taxon>
        <taxon>Streptosporangiales</taxon>
        <taxon>Streptosporangiaceae</taxon>
        <taxon>Bailinhaonella</taxon>
    </lineage>
</organism>
<dbReference type="Pfam" id="PF19760">
    <property type="entry name" value="DUF6247"/>
    <property type="match status" value="1"/>
</dbReference>
<sequence length="108" mass="11748">MTADAHESGTVPTSSVSDIARTPRSIRAALLPEDVEGFERDYRAVMAEAAQTLDLSPVFECLDHWSLIARLSQDAGAHRAMLDTAARLKRGEEVPSRPARDVLADLGF</sequence>
<accession>A0A3A4AWK2</accession>
<name>A0A3A4AWK2_9ACTN</name>
<protein>
    <submittedName>
        <fullName evidence="1">Uncharacterized protein</fullName>
    </submittedName>
</protein>
<evidence type="ECO:0000313" key="1">
    <source>
        <dbReference type="EMBL" id="RJL34650.1"/>
    </source>
</evidence>
<gene>
    <name evidence="1" type="ORF">D5H75_07495</name>
</gene>